<feature type="transmembrane region" description="Helical" evidence="2">
    <location>
        <begin position="408"/>
        <end position="431"/>
    </location>
</feature>
<keyword evidence="2" id="KW-1133">Transmembrane helix</keyword>
<accession>K3WI52</accession>
<dbReference type="eggNOG" id="ENOG502SJT1">
    <property type="taxonomic scope" value="Eukaryota"/>
</dbReference>
<dbReference type="VEuPathDB" id="FungiDB:PYU1_G004633"/>
<reference evidence="4" key="2">
    <citation type="submission" date="2010-04" db="EMBL/GenBank/DDBJ databases">
        <authorList>
            <person name="Buell R."/>
            <person name="Hamilton J."/>
            <person name="Hostetler J."/>
        </authorList>
    </citation>
    <scope>NUCLEOTIDE SEQUENCE [LARGE SCALE GENOMIC DNA]</scope>
    <source>
        <strain evidence="4">DAOM:BR144</strain>
    </source>
</reference>
<keyword evidence="2" id="KW-0812">Transmembrane</keyword>
<protein>
    <submittedName>
        <fullName evidence="3">Uncharacterized protein</fullName>
    </submittedName>
</protein>
<feature type="region of interest" description="Disordered" evidence="1">
    <location>
        <begin position="294"/>
        <end position="374"/>
    </location>
</feature>
<dbReference type="Proteomes" id="UP000019132">
    <property type="component" value="Unassembled WGS sequence"/>
</dbReference>
<evidence type="ECO:0000313" key="4">
    <source>
        <dbReference type="Proteomes" id="UP000019132"/>
    </source>
</evidence>
<dbReference type="InParanoid" id="K3WI52"/>
<proteinExistence type="predicted"/>
<dbReference type="HOGENOM" id="CLU_635367_0_0_1"/>
<evidence type="ECO:0000256" key="1">
    <source>
        <dbReference type="SAM" id="MobiDB-lite"/>
    </source>
</evidence>
<evidence type="ECO:0000256" key="2">
    <source>
        <dbReference type="SAM" id="Phobius"/>
    </source>
</evidence>
<keyword evidence="4" id="KW-1185">Reference proteome</keyword>
<organism evidence="3 4">
    <name type="scientific">Globisporangium ultimum (strain ATCC 200006 / CBS 805.95 / DAOM BR144)</name>
    <name type="common">Pythium ultimum</name>
    <dbReference type="NCBI Taxonomy" id="431595"/>
    <lineage>
        <taxon>Eukaryota</taxon>
        <taxon>Sar</taxon>
        <taxon>Stramenopiles</taxon>
        <taxon>Oomycota</taxon>
        <taxon>Peronosporomycetes</taxon>
        <taxon>Pythiales</taxon>
        <taxon>Pythiaceae</taxon>
        <taxon>Globisporangium</taxon>
    </lineage>
</organism>
<sequence length="432" mass="47378">MLSTGATGASECKAGLDRSAPVTAFADRTDDDDSSGDDDDERSYILLHLIRVLALYLYVYISQNPFLVDDLLVQVVDTESSLLERASKLERELHALLLAFVKSDVASNQFDGVVHEKRMFLAIKKLFRDQDVAAKSQCTTLVALLSSYLTQLQSPIVKCEPFSMLTSTLEYLAQETSKQQVALRMLYPIVNAIDSLTIEQRECLDALTTLWKWIAAYDPSAMTLAKIVSRHHSAIIQIDPQEGHTSSSSARHRARIHLPVELGTCFVTTLLHHSDHIFRHDPEQYVDLQISLESDTEDEESGEDMSRQPEAPPAVVGSVMKTPPPTLPPLTAAEVHVTKTPSPQKRNAANNNSSKSKSAMRRRKKRDDKLVASSAADAAAVIKQQIKKIDDDVNPADDQDAQDEDESLPAVVCVGIAAAAGTIAAALCVIFT</sequence>
<feature type="compositionally biased region" description="Acidic residues" evidence="1">
    <location>
        <begin position="294"/>
        <end position="303"/>
    </location>
</feature>
<feature type="compositionally biased region" description="Low complexity" evidence="1">
    <location>
        <begin position="345"/>
        <end position="357"/>
    </location>
</feature>
<keyword evidence="2" id="KW-0472">Membrane</keyword>
<dbReference type="EMBL" id="GL376631">
    <property type="status" value="NOT_ANNOTATED_CDS"/>
    <property type="molecule type" value="Genomic_DNA"/>
</dbReference>
<dbReference type="AlphaFoldDB" id="K3WI52"/>
<evidence type="ECO:0000313" key="3">
    <source>
        <dbReference type="EnsemblProtists" id="PYU1_T004644"/>
    </source>
</evidence>
<dbReference type="EnsemblProtists" id="PYU1_T004644">
    <property type="protein sequence ID" value="PYU1_T004644"/>
    <property type="gene ID" value="PYU1_G004633"/>
</dbReference>
<reference evidence="3" key="3">
    <citation type="submission" date="2015-02" db="UniProtKB">
        <authorList>
            <consortium name="EnsemblProtists"/>
        </authorList>
    </citation>
    <scope>IDENTIFICATION</scope>
    <source>
        <strain evidence="3">DAOM BR144</strain>
    </source>
</reference>
<reference evidence="4" key="1">
    <citation type="journal article" date="2010" name="Genome Biol.">
        <title>Genome sequence of the necrotrophic plant pathogen Pythium ultimum reveals original pathogenicity mechanisms and effector repertoire.</title>
        <authorList>
            <person name="Levesque C.A."/>
            <person name="Brouwer H."/>
            <person name="Cano L."/>
            <person name="Hamilton J.P."/>
            <person name="Holt C."/>
            <person name="Huitema E."/>
            <person name="Raffaele S."/>
            <person name="Robideau G.P."/>
            <person name="Thines M."/>
            <person name="Win J."/>
            <person name="Zerillo M.M."/>
            <person name="Beakes G.W."/>
            <person name="Boore J.L."/>
            <person name="Busam D."/>
            <person name="Dumas B."/>
            <person name="Ferriera S."/>
            <person name="Fuerstenberg S.I."/>
            <person name="Gachon C.M."/>
            <person name="Gaulin E."/>
            <person name="Govers F."/>
            <person name="Grenville-Briggs L."/>
            <person name="Horner N."/>
            <person name="Hostetler J."/>
            <person name="Jiang R.H."/>
            <person name="Johnson J."/>
            <person name="Krajaejun T."/>
            <person name="Lin H."/>
            <person name="Meijer H.J."/>
            <person name="Moore B."/>
            <person name="Morris P."/>
            <person name="Phuntmart V."/>
            <person name="Puiu D."/>
            <person name="Shetty J."/>
            <person name="Stajich J.E."/>
            <person name="Tripathy S."/>
            <person name="Wawra S."/>
            <person name="van West P."/>
            <person name="Whitty B.R."/>
            <person name="Coutinho P.M."/>
            <person name="Henrissat B."/>
            <person name="Martin F."/>
            <person name="Thomas P.D."/>
            <person name="Tyler B.M."/>
            <person name="De Vries R.P."/>
            <person name="Kamoun S."/>
            <person name="Yandell M."/>
            <person name="Tisserat N."/>
            <person name="Buell C.R."/>
        </authorList>
    </citation>
    <scope>NUCLEOTIDE SEQUENCE</scope>
    <source>
        <strain evidence="4">DAOM:BR144</strain>
    </source>
</reference>
<name>K3WI52_GLOUD</name>